<dbReference type="GO" id="GO:0012505">
    <property type="term" value="C:endomembrane system"/>
    <property type="evidence" value="ECO:0007669"/>
    <property type="project" value="UniProtKB-SubCell"/>
</dbReference>
<evidence type="ECO:0000313" key="23">
    <source>
        <dbReference type="RefSeq" id="XP_026658112.2"/>
    </source>
</evidence>
<keyword evidence="10 18" id="KW-0472">Membrane</keyword>
<dbReference type="KEGG" id="pda:103701304"/>
<evidence type="ECO:0000256" key="11">
    <source>
        <dbReference type="ARBA" id="ARBA00023157"/>
    </source>
</evidence>
<dbReference type="PANTHER" id="PTHR47168:SF5">
    <property type="entry name" value="RING-TYPE DOMAIN-CONTAINING PROTEIN"/>
    <property type="match status" value="1"/>
</dbReference>
<evidence type="ECO:0000256" key="17">
    <source>
        <dbReference type="SAM" id="MobiDB-lite"/>
    </source>
</evidence>
<protein>
    <submittedName>
        <fullName evidence="21 22">Receptor homology region, transmembrane domain- and RING domain-containing protein 1-like</fullName>
    </submittedName>
</protein>
<evidence type="ECO:0000256" key="4">
    <source>
        <dbReference type="ARBA" id="ARBA00022723"/>
    </source>
</evidence>
<dbReference type="SUPFAM" id="SSF57850">
    <property type="entry name" value="RING/U-box"/>
    <property type="match status" value="1"/>
</dbReference>
<evidence type="ECO:0000259" key="19">
    <source>
        <dbReference type="PROSITE" id="PS50089"/>
    </source>
</evidence>
<comment type="subcellular location">
    <subcellularLocation>
        <location evidence="13">Endomembrane system</location>
        <topology evidence="13">Single-pass type I membrane protein</topology>
    </subcellularLocation>
    <subcellularLocation>
        <location evidence="14">Prevacuolar compartment membrane</location>
    </subcellularLocation>
    <subcellularLocation>
        <location evidence="15">Protein storage vacuole membrane</location>
    </subcellularLocation>
</comment>
<evidence type="ECO:0000256" key="15">
    <source>
        <dbReference type="ARBA" id="ARBA00060484"/>
    </source>
</evidence>
<dbReference type="Gene3D" id="3.50.30.30">
    <property type="match status" value="1"/>
</dbReference>
<dbReference type="OrthoDB" id="8062037at2759"/>
<evidence type="ECO:0000256" key="14">
    <source>
        <dbReference type="ARBA" id="ARBA00046293"/>
    </source>
</evidence>
<dbReference type="CDD" id="cd02123">
    <property type="entry name" value="PA_C_RZF_like"/>
    <property type="match status" value="1"/>
</dbReference>
<evidence type="ECO:0000256" key="6">
    <source>
        <dbReference type="ARBA" id="ARBA00022771"/>
    </source>
</evidence>
<evidence type="ECO:0000313" key="20">
    <source>
        <dbReference type="Proteomes" id="UP000228380"/>
    </source>
</evidence>
<dbReference type="InterPro" id="IPR013083">
    <property type="entry name" value="Znf_RING/FYVE/PHD"/>
</dbReference>
<dbReference type="SMART" id="SM00184">
    <property type="entry name" value="RING"/>
    <property type="match status" value="1"/>
</dbReference>
<dbReference type="InterPro" id="IPR001841">
    <property type="entry name" value="Znf_RING"/>
</dbReference>
<dbReference type="PROSITE" id="PS50089">
    <property type="entry name" value="ZF_RING_2"/>
    <property type="match status" value="1"/>
</dbReference>
<name>A0A8B7BMG8_PHODC</name>
<dbReference type="GO" id="GO:0008270">
    <property type="term" value="F:zinc ion binding"/>
    <property type="evidence" value="ECO:0007669"/>
    <property type="project" value="UniProtKB-KW"/>
</dbReference>
<evidence type="ECO:0000256" key="2">
    <source>
        <dbReference type="ARBA" id="ARBA00022554"/>
    </source>
</evidence>
<reference evidence="21 22" key="2">
    <citation type="submission" date="2025-04" db="UniProtKB">
        <authorList>
            <consortium name="RefSeq"/>
        </authorList>
    </citation>
    <scope>IDENTIFICATION</scope>
    <source>
        <tissue evidence="21 22">Young leaves</tissue>
    </source>
</reference>
<dbReference type="InterPro" id="IPR044744">
    <property type="entry name" value="ZNRF4/RNF13/RNF167_PA"/>
</dbReference>
<evidence type="ECO:0000256" key="8">
    <source>
        <dbReference type="ARBA" id="ARBA00022927"/>
    </source>
</evidence>
<dbReference type="RefSeq" id="XP_008781538.2">
    <property type="nucleotide sequence ID" value="XM_008783316.4"/>
</dbReference>
<dbReference type="AlphaFoldDB" id="A0A8B7BMG8"/>
<evidence type="ECO:0000256" key="3">
    <source>
        <dbReference type="ARBA" id="ARBA00022692"/>
    </source>
</evidence>
<evidence type="ECO:0000256" key="1">
    <source>
        <dbReference type="ARBA" id="ARBA00022448"/>
    </source>
</evidence>
<keyword evidence="2" id="KW-0926">Vacuole</keyword>
<dbReference type="GO" id="GO:0032586">
    <property type="term" value="C:protein storage vacuole membrane"/>
    <property type="evidence" value="ECO:0007669"/>
    <property type="project" value="UniProtKB-SubCell"/>
</dbReference>
<evidence type="ECO:0000256" key="13">
    <source>
        <dbReference type="ARBA" id="ARBA00046288"/>
    </source>
</evidence>
<evidence type="ECO:0000256" key="5">
    <source>
        <dbReference type="ARBA" id="ARBA00022729"/>
    </source>
</evidence>
<proteinExistence type="predicted"/>
<sequence length="439" mass="47383">MVFLSRIDGGLCAAFVCVLLYILVELADGNVVLIGRNLSRSFDDIEANFAPAVRGSGENGVIYTAEPLDGCTPLTNKVVNDSRSSFALIIRGECQFDEKVRNAQDAGFKAAIVYNDQDHGLLVAMVGTPDGINIPAVFISKASGDVLRKYAGLTDMELWIIPSFENSTWSIMAISFISLLAMSALLVTCFFVRRQHVRRERPRASQIRGFHGMSRRLVKAMPSQLFMSVLEDGCTSQTCAICLEDYNVGEKLRVLPCHHKFHAVCVDFWLTAWRTFCPVCKQDAKSSTAHPPASESTPLLSPISASPSSSAGSLAASPPTPIVPSPPWTPSASLTHSLSCTCVVNLHKSCINSPIGNTSADLRNASSRRSYSSHVLSAHLLGFPLSSPFHSQYISYIPSSSNASPCYLVGSSSMQSYVQHYESEASLSALASTQSLPGC</sequence>
<dbReference type="FunFam" id="3.50.30.30:FF:000020">
    <property type="entry name" value="Receptor homology region transmembrane domain-and RING domain-containing protein 2"/>
    <property type="match status" value="1"/>
</dbReference>
<dbReference type="Pfam" id="PF13639">
    <property type="entry name" value="zf-RING_2"/>
    <property type="match status" value="1"/>
</dbReference>
<evidence type="ECO:0000256" key="9">
    <source>
        <dbReference type="ARBA" id="ARBA00022989"/>
    </source>
</evidence>
<dbReference type="Proteomes" id="UP000228380">
    <property type="component" value="Chromosome 14"/>
</dbReference>
<evidence type="ECO:0000256" key="7">
    <source>
        <dbReference type="ARBA" id="ARBA00022833"/>
    </source>
</evidence>
<keyword evidence="3 18" id="KW-0812">Transmembrane</keyword>
<dbReference type="InterPro" id="IPR046450">
    <property type="entry name" value="PA_dom_sf"/>
</dbReference>
<evidence type="ECO:0000313" key="22">
    <source>
        <dbReference type="RefSeq" id="XP_008781538.2"/>
    </source>
</evidence>
<evidence type="ECO:0000256" key="10">
    <source>
        <dbReference type="ARBA" id="ARBA00023136"/>
    </source>
</evidence>
<dbReference type="GeneID" id="103701304"/>
<evidence type="ECO:0000313" key="21">
    <source>
        <dbReference type="RefSeq" id="XP_008781537.2"/>
    </source>
</evidence>
<dbReference type="GO" id="GO:0015031">
    <property type="term" value="P:protein transport"/>
    <property type="evidence" value="ECO:0007669"/>
    <property type="project" value="UniProtKB-KW"/>
</dbReference>
<keyword evidence="5" id="KW-0732">Signal</keyword>
<keyword evidence="1" id="KW-0813">Transport</keyword>
<feature type="region of interest" description="Disordered" evidence="17">
    <location>
        <begin position="287"/>
        <end position="318"/>
    </location>
</feature>
<reference evidence="20" key="1">
    <citation type="journal article" date="2019" name="Nat. Commun.">
        <title>Genome-wide association mapping of date palm fruit traits.</title>
        <authorList>
            <person name="Hazzouri K.M."/>
            <person name="Gros-Balthazard M."/>
            <person name="Flowers J.M."/>
            <person name="Copetti D."/>
            <person name="Lemansour A."/>
            <person name="Lebrun M."/>
            <person name="Masmoudi K."/>
            <person name="Ferrand S."/>
            <person name="Dhar M.I."/>
            <person name="Fresquez Z.A."/>
            <person name="Rosas U."/>
            <person name="Zhang J."/>
            <person name="Talag J."/>
            <person name="Lee S."/>
            <person name="Kudrna D."/>
            <person name="Powell R.F."/>
            <person name="Leitch I.J."/>
            <person name="Krueger R.R."/>
            <person name="Wing R.A."/>
            <person name="Amiri K.M.A."/>
            <person name="Purugganan M.D."/>
        </authorList>
    </citation>
    <scope>NUCLEOTIDE SEQUENCE [LARGE SCALE GENOMIC DNA]</scope>
    <source>
        <strain evidence="20">cv. Khalas</strain>
    </source>
</reference>
<keyword evidence="11" id="KW-1015">Disulfide bond</keyword>
<gene>
    <name evidence="21 22 23" type="primary">LOC103701304</name>
</gene>
<accession>A0A8B7BMG8</accession>
<dbReference type="PANTHER" id="PTHR47168">
    <property type="entry name" value="RING ZINC FINGER DOMAIN SUPERFAMILY PROTEIN-RELATED"/>
    <property type="match status" value="1"/>
</dbReference>
<dbReference type="Pfam" id="PF02225">
    <property type="entry name" value="PA"/>
    <property type="match status" value="1"/>
</dbReference>
<keyword evidence="20" id="KW-1185">Reference proteome</keyword>
<dbReference type="RefSeq" id="XP_008781537.2">
    <property type="nucleotide sequence ID" value="XM_008783315.4"/>
</dbReference>
<dbReference type="RefSeq" id="XP_026658112.2">
    <property type="nucleotide sequence ID" value="XM_026802311.2"/>
</dbReference>
<dbReference type="Gene3D" id="3.30.40.10">
    <property type="entry name" value="Zinc/RING finger domain, C3HC4 (zinc finger)"/>
    <property type="match status" value="1"/>
</dbReference>
<dbReference type="FunFam" id="3.30.40.10:FF:000276">
    <property type="entry name" value="Receptor homology region transmembrane domain-and RING domain-containing protein 2"/>
    <property type="match status" value="1"/>
</dbReference>
<feature type="compositionally biased region" description="Low complexity" evidence="17">
    <location>
        <begin position="296"/>
        <end position="317"/>
    </location>
</feature>
<keyword evidence="7" id="KW-0862">Zinc</keyword>
<keyword evidence="12" id="KW-0325">Glycoprotein</keyword>
<dbReference type="InterPro" id="IPR003137">
    <property type="entry name" value="PA_domain"/>
</dbReference>
<dbReference type="SUPFAM" id="SSF52025">
    <property type="entry name" value="PA domain"/>
    <property type="match status" value="1"/>
</dbReference>
<dbReference type="InterPro" id="IPR051653">
    <property type="entry name" value="E3_ligase_sorting_rcpt"/>
</dbReference>
<organism evidence="20 22">
    <name type="scientific">Phoenix dactylifera</name>
    <name type="common">Date palm</name>
    <dbReference type="NCBI Taxonomy" id="42345"/>
    <lineage>
        <taxon>Eukaryota</taxon>
        <taxon>Viridiplantae</taxon>
        <taxon>Streptophyta</taxon>
        <taxon>Embryophyta</taxon>
        <taxon>Tracheophyta</taxon>
        <taxon>Spermatophyta</taxon>
        <taxon>Magnoliopsida</taxon>
        <taxon>Liliopsida</taxon>
        <taxon>Arecaceae</taxon>
        <taxon>Coryphoideae</taxon>
        <taxon>Phoeniceae</taxon>
        <taxon>Phoenix</taxon>
    </lineage>
</organism>
<keyword evidence="9 18" id="KW-1133">Transmembrane helix</keyword>
<evidence type="ECO:0000256" key="12">
    <source>
        <dbReference type="ARBA" id="ARBA00023180"/>
    </source>
</evidence>
<evidence type="ECO:0000256" key="18">
    <source>
        <dbReference type="SAM" id="Phobius"/>
    </source>
</evidence>
<keyword evidence="6 16" id="KW-0863">Zinc-finger</keyword>
<evidence type="ECO:0000256" key="16">
    <source>
        <dbReference type="PROSITE-ProRule" id="PRU00175"/>
    </source>
</evidence>
<feature type="domain" description="RING-type" evidence="19">
    <location>
        <begin position="239"/>
        <end position="281"/>
    </location>
</feature>
<feature type="transmembrane region" description="Helical" evidence="18">
    <location>
        <begin position="169"/>
        <end position="192"/>
    </location>
</feature>
<keyword evidence="4" id="KW-0479">Metal-binding</keyword>
<keyword evidence="8" id="KW-0653">Protein transport</keyword>